<dbReference type="GO" id="GO:0005737">
    <property type="term" value="C:cytoplasm"/>
    <property type="evidence" value="ECO:0007669"/>
    <property type="project" value="UniProtKB-SubCell"/>
</dbReference>
<dbReference type="eggNOG" id="KOG4286">
    <property type="taxonomic scope" value="Eukaryota"/>
</dbReference>
<dbReference type="EnsemblMetazoa" id="RPRC006825-RA">
    <property type="protein sequence ID" value="RPRC006825-PA"/>
    <property type="gene ID" value="RPRC006825"/>
</dbReference>
<reference evidence="9" key="1">
    <citation type="submission" date="2015-05" db="UniProtKB">
        <authorList>
            <consortium name="EnsemblMetazoa"/>
        </authorList>
    </citation>
    <scope>IDENTIFICATION</scope>
</reference>
<comment type="subcellular location">
    <subcellularLocation>
        <location evidence="2">Cell membrane</location>
        <location evidence="2">Sarcolemma</location>
        <topology evidence="2">Peripheral membrane protein</topology>
        <orientation evidence="2">Cytoplasmic side</orientation>
    </subcellularLocation>
    <subcellularLocation>
        <location evidence="1">Cytoplasm</location>
        <location evidence="1">Cytoskeleton</location>
    </subcellularLocation>
</comment>
<keyword evidence="4" id="KW-0479">Metal-binding</keyword>
<dbReference type="InterPro" id="IPR050774">
    <property type="entry name" value="KCMF1/Dystrophin"/>
</dbReference>
<dbReference type="STRING" id="13249.T1HS05"/>
<dbReference type="InParanoid" id="T1HS05"/>
<dbReference type="PANTHER" id="PTHR12268">
    <property type="entry name" value="E3 UBIQUITIN-PROTEIN LIGASE KCMF1"/>
    <property type="match status" value="1"/>
</dbReference>
<dbReference type="PANTHER" id="PTHR12268:SF14">
    <property type="entry name" value="DYSTROPHIN-1"/>
    <property type="match status" value="1"/>
</dbReference>
<dbReference type="InterPro" id="IPR011992">
    <property type="entry name" value="EF-hand-dom_pair"/>
</dbReference>
<evidence type="ECO:0000256" key="7">
    <source>
        <dbReference type="ARBA" id="ARBA00022837"/>
    </source>
</evidence>
<keyword evidence="10" id="KW-1185">Reference proteome</keyword>
<name>T1HS05_RHOPR</name>
<evidence type="ECO:0000256" key="3">
    <source>
        <dbReference type="ARBA" id="ARBA00022490"/>
    </source>
</evidence>
<organism evidence="9 10">
    <name type="scientific">Rhodnius prolixus</name>
    <name type="common">Triatomid bug</name>
    <dbReference type="NCBI Taxonomy" id="13249"/>
    <lineage>
        <taxon>Eukaryota</taxon>
        <taxon>Metazoa</taxon>
        <taxon>Ecdysozoa</taxon>
        <taxon>Arthropoda</taxon>
        <taxon>Hexapoda</taxon>
        <taxon>Insecta</taxon>
        <taxon>Pterygota</taxon>
        <taxon>Neoptera</taxon>
        <taxon>Paraneoptera</taxon>
        <taxon>Hemiptera</taxon>
        <taxon>Heteroptera</taxon>
        <taxon>Panheteroptera</taxon>
        <taxon>Cimicomorpha</taxon>
        <taxon>Reduviidae</taxon>
        <taxon>Triatominae</taxon>
        <taxon>Rhodnius</taxon>
    </lineage>
</organism>
<dbReference type="InterPro" id="IPR043145">
    <property type="entry name" value="Znf_ZZ_sf"/>
</dbReference>
<dbReference type="Gene3D" id="3.30.60.90">
    <property type="match status" value="1"/>
</dbReference>
<dbReference type="Gene3D" id="6.10.140.70">
    <property type="match status" value="1"/>
</dbReference>
<dbReference type="SUPFAM" id="SSF57850">
    <property type="entry name" value="RING/U-box"/>
    <property type="match status" value="1"/>
</dbReference>
<dbReference type="AlphaFoldDB" id="T1HS05"/>
<dbReference type="GO" id="GO:0050804">
    <property type="term" value="P:modulation of chemical synaptic transmission"/>
    <property type="evidence" value="ECO:0007669"/>
    <property type="project" value="UniProtKB-ARBA"/>
</dbReference>
<dbReference type="VEuPathDB" id="VectorBase:RPRC006825"/>
<dbReference type="Pfam" id="PF09068">
    <property type="entry name" value="EF-hand_2"/>
    <property type="match status" value="1"/>
</dbReference>
<dbReference type="GO" id="GO:0008270">
    <property type="term" value="F:zinc ion binding"/>
    <property type="evidence" value="ECO:0007669"/>
    <property type="project" value="UniProtKB-KW"/>
</dbReference>
<dbReference type="GO" id="GO:0046716">
    <property type="term" value="P:muscle cell cellular homeostasis"/>
    <property type="evidence" value="ECO:0007669"/>
    <property type="project" value="UniProtKB-ARBA"/>
</dbReference>
<dbReference type="OMA" id="ASEFICW"/>
<evidence type="ECO:0000256" key="1">
    <source>
        <dbReference type="ARBA" id="ARBA00004245"/>
    </source>
</evidence>
<evidence type="ECO:0000256" key="2">
    <source>
        <dbReference type="ARBA" id="ARBA00004278"/>
    </source>
</evidence>
<dbReference type="InterPro" id="IPR015153">
    <property type="entry name" value="EF-hand_dom_typ1"/>
</dbReference>
<evidence type="ECO:0000313" key="9">
    <source>
        <dbReference type="EnsemblMetazoa" id="RPRC006825-PA"/>
    </source>
</evidence>
<evidence type="ECO:0000256" key="8">
    <source>
        <dbReference type="ARBA" id="ARBA00023212"/>
    </source>
</evidence>
<dbReference type="HOGENOM" id="CLU_525418_0_0_1"/>
<keyword evidence="3" id="KW-0963">Cytoplasm</keyword>
<dbReference type="Pfam" id="PF09069">
    <property type="entry name" value="EF-hand_3"/>
    <property type="match status" value="1"/>
</dbReference>
<keyword evidence="6" id="KW-0862">Zinc</keyword>
<evidence type="ECO:0000256" key="4">
    <source>
        <dbReference type="ARBA" id="ARBA00022723"/>
    </source>
</evidence>
<dbReference type="InterPro" id="IPR015154">
    <property type="entry name" value="EF-hand_dom_typ2"/>
</dbReference>
<dbReference type="Proteomes" id="UP000015103">
    <property type="component" value="Unassembled WGS sequence"/>
</dbReference>
<dbReference type="Pfam" id="PF00569">
    <property type="entry name" value="ZZ"/>
    <property type="match status" value="1"/>
</dbReference>
<dbReference type="GO" id="GO:0016010">
    <property type="term" value="C:dystrophin-associated glycoprotein complex"/>
    <property type="evidence" value="ECO:0007669"/>
    <property type="project" value="UniProtKB-ARBA"/>
</dbReference>
<dbReference type="InterPro" id="IPR000433">
    <property type="entry name" value="Znf_ZZ"/>
</dbReference>
<keyword evidence="7" id="KW-0106">Calcium</keyword>
<evidence type="ECO:0000313" key="10">
    <source>
        <dbReference type="Proteomes" id="UP000015103"/>
    </source>
</evidence>
<protein>
    <submittedName>
        <fullName evidence="9">ZZ-type domain-containing protein</fullName>
    </submittedName>
</protein>
<proteinExistence type="predicted"/>
<dbReference type="EMBL" id="ACPB03011570">
    <property type="status" value="NOT_ANNOTATED_CDS"/>
    <property type="molecule type" value="Genomic_DNA"/>
</dbReference>
<dbReference type="SUPFAM" id="SSF47473">
    <property type="entry name" value="EF-hand"/>
    <property type="match status" value="2"/>
</dbReference>
<evidence type="ECO:0000256" key="6">
    <source>
        <dbReference type="ARBA" id="ARBA00022833"/>
    </source>
</evidence>
<dbReference type="Gene3D" id="1.10.238.10">
    <property type="entry name" value="EF-hand"/>
    <property type="match status" value="1"/>
</dbReference>
<sequence length="519" mass="60165">NDITLVRYKQILEDVQSCNCIRYAAYRTAAKLDILQKNLGLDRVGLTLIKRVFEQHKILSTDLYLTLSEQELEDILYDIFFATSKVLTRPFDINLSVSLTKYFLTNVCQSTKNEFNTTDNKITVFEAKASIVLLCQAPLQVKYQYWFTELADHNVRLTRRKLAMLLNALLNITEYLSEQNTFSRNLLQPTLDSCFKNNYCSLGINENDFLNWILQEPQLLVWVSTFYRLSTSENVMHDVHCAVCGIHPIIGLRYHCLRCIRYNLCQICFFTGKTSKRHKSSHIIREYCAKTSAYESTITFLRGFINRLCGHKSRLQYLPVESQDAVRSAADVSEECIVTERTEKFIDTSTIKKLTNLTSESSLERIIQLIELESKLIQDAIDSNLTLNVIRQHVTYLRQHLNRLKVLQTDLKKNKITSTPMRFLNNFQTDLSPITTNKQTTLDSINSIDEFQHLFQSPSGFSTWIEKAGGLECKHPDNYSKQLEEELDIVMEKLNNMLQTSFTSVNEVDNKQELNEHQF</sequence>
<dbReference type="SMART" id="SM00291">
    <property type="entry name" value="ZnF_ZZ"/>
    <property type="match status" value="1"/>
</dbReference>
<dbReference type="GO" id="GO:0045202">
    <property type="term" value="C:synapse"/>
    <property type="evidence" value="ECO:0007669"/>
    <property type="project" value="GOC"/>
</dbReference>
<dbReference type="GO" id="GO:0099536">
    <property type="term" value="P:synaptic signaling"/>
    <property type="evidence" value="ECO:0007669"/>
    <property type="project" value="TreeGrafter"/>
</dbReference>
<keyword evidence="8" id="KW-0206">Cytoskeleton</keyword>
<dbReference type="PROSITE" id="PS50135">
    <property type="entry name" value="ZF_ZZ_2"/>
    <property type="match status" value="1"/>
</dbReference>
<keyword evidence="5" id="KW-0863">Zinc-finger</keyword>
<evidence type="ECO:0000256" key="5">
    <source>
        <dbReference type="ARBA" id="ARBA00022771"/>
    </source>
</evidence>
<accession>T1HS05</accession>